<protein>
    <submittedName>
        <fullName evidence="2 3">Uncharacterized protein</fullName>
    </submittedName>
</protein>
<feature type="region of interest" description="Disordered" evidence="1">
    <location>
        <begin position="1"/>
        <end position="49"/>
    </location>
</feature>
<dbReference type="HOGENOM" id="CLU_1520100_0_0_1"/>
<name>A0A072TQH4_MEDTR</name>
<feature type="compositionally biased region" description="Basic and acidic residues" evidence="1">
    <location>
        <begin position="15"/>
        <end position="32"/>
    </location>
</feature>
<gene>
    <name evidence="2" type="ordered locus">MTR_8g059230</name>
</gene>
<sequence>MKDKENQKQTAQPKRSPEGSSERSSDKDHELSSECSLKRNTASKPKNIKISKGKSVPLYDPTLKKDFKEKWGNRSIGVGRYYDFVKLEKDKVVLKEYVDEQGRTKFLQLRKRHYPKLIQAFYFMVEAYPEESLIVSRIKDVEIRLTPQSIMKMSTNSFSNQMSLSLFLRTFCQHQKY</sequence>
<dbReference type="Proteomes" id="UP000002051">
    <property type="component" value="Chromosome 8"/>
</dbReference>
<dbReference type="EnsemblPlants" id="KEH19441">
    <property type="protein sequence ID" value="KEH19441"/>
    <property type="gene ID" value="MTR_8g059230"/>
</dbReference>
<feature type="compositionally biased region" description="Polar residues" evidence="1">
    <location>
        <begin position="33"/>
        <end position="44"/>
    </location>
</feature>
<organism evidence="2 4">
    <name type="scientific">Medicago truncatula</name>
    <name type="common">Barrel medic</name>
    <name type="synonym">Medicago tribuloides</name>
    <dbReference type="NCBI Taxonomy" id="3880"/>
    <lineage>
        <taxon>Eukaryota</taxon>
        <taxon>Viridiplantae</taxon>
        <taxon>Streptophyta</taxon>
        <taxon>Embryophyta</taxon>
        <taxon>Tracheophyta</taxon>
        <taxon>Spermatophyta</taxon>
        <taxon>Magnoliopsida</taxon>
        <taxon>eudicotyledons</taxon>
        <taxon>Gunneridae</taxon>
        <taxon>Pentapetalae</taxon>
        <taxon>rosids</taxon>
        <taxon>fabids</taxon>
        <taxon>Fabales</taxon>
        <taxon>Fabaceae</taxon>
        <taxon>Papilionoideae</taxon>
        <taxon>50 kb inversion clade</taxon>
        <taxon>NPAAA clade</taxon>
        <taxon>Hologalegina</taxon>
        <taxon>IRL clade</taxon>
        <taxon>Trifolieae</taxon>
        <taxon>Medicago</taxon>
    </lineage>
</organism>
<evidence type="ECO:0000313" key="2">
    <source>
        <dbReference type="EMBL" id="KEH19441.1"/>
    </source>
</evidence>
<evidence type="ECO:0000313" key="4">
    <source>
        <dbReference type="Proteomes" id="UP000002051"/>
    </source>
</evidence>
<keyword evidence="4" id="KW-1185">Reference proteome</keyword>
<dbReference type="EMBL" id="CM001224">
    <property type="protein sequence ID" value="KEH19441.1"/>
    <property type="molecule type" value="Genomic_DNA"/>
</dbReference>
<evidence type="ECO:0000256" key="1">
    <source>
        <dbReference type="SAM" id="MobiDB-lite"/>
    </source>
</evidence>
<accession>A0A072TQH4</accession>
<reference evidence="2 4" key="2">
    <citation type="journal article" date="2014" name="BMC Genomics">
        <title>An improved genome release (version Mt4.0) for the model legume Medicago truncatula.</title>
        <authorList>
            <person name="Tang H."/>
            <person name="Krishnakumar V."/>
            <person name="Bidwell S."/>
            <person name="Rosen B."/>
            <person name="Chan A."/>
            <person name="Zhou S."/>
            <person name="Gentzbittel L."/>
            <person name="Childs K.L."/>
            <person name="Yandell M."/>
            <person name="Gundlach H."/>
            <person name="Mayer K.F."/>
            <person name="Schwartz D.C."/>
            <person name="Town C.D."/>
        </authorList>
    </citation>
    <scope>GENOME REANNOTATION</scope>
    <source>
        <strain evidence="2">A17</strain>
        <strain evidence="3 4">cv. Jemalong A17</strain>
    </source>
</reference>
<evidence type="ECO:0000313" key="3">
    <source>
        <dbReference type="EnsemblPlants" id="KEH19441"/>
    </source>
</evidence>
<dbReference type="AlphaFoldDB" id="A0A072TQH4"/>
<reference evidence="3" key="3">
    <citation type="submission" date="2015-04" db="UniProtKB">
        <authorList>
            <consortium name="EnsemblPlants"/>
        </authorList>
    </citation>
    <scope>IDENTIFICATION</scope>
    <source>
        <strain evidence="3">cv. Jemalong A17</strain>
    </source>
</reference>
<proteinExistence type="predicted"/>
<reference evidence="2 4" key="1">
    <citation type="journal article" date="2011" name="Nature">
        <title>The Medicago genome provides insight into the evolution of rhizobial symbioses.</title>
        <authorList>
            <person name="Young N.D."/>
            <person name="Debelle F."/>
            <person name="Oldroyd G.E."/>
            <person name="Geurts R."/>
            <person name="Cannon S.B."/>
            <person name="Udvardi M.K."/>
            <person name="Benedito V.A."/>
            <person name="Mayer K.F."/>
            <person name="Gouzy J."/>
            <person name="Schoof H."/>
            <person name="Van de Peer Y."/>
            <person name="Proost S."/>
            <person name="Cook D.R."/>
            <person name="Meyers B.C."/>
            <person name="Spannagl M."/>
            <person name="Cheung F."/>
            <person name="De Mita S."/>
            <person name="Krishnakumar V."/>
            <person name="Gundlach H."/>
            <person name="Zhou S."/>
            <person name="Mudge J."/>
            <person name="Bharti A.K."/>
            <person name="Murray J.D."/>
            <person name="Naoumkina M.A."/>
            <person name="Rosen B."/>
            <person name="Silverstein K.A."/>
            <person name="Tang H."/>
            <person name="Rombauts S."/>
            <person name="Zhao P.X."/>
            <person name="Zhou P."/>
            <person name="Barbe V."/>
            <person name="Bardou P."/>
            <person name="Bechner M."/>
            <person name="Bellec A."/>
            <person name="Berger A."/>
            <person name="Berges H."/>
            <person name="Bidwell S."/>
            <person name="Bisseling T."/>
            <person name="Choisne N."/>
            <person name="Couloux A."/>
            <person name="Denny R."/>
            <person name="Deshpande S."/>
            <person name="Dai X."/>
            <person name="Doyle J.J."/>
            <person name="Dudez A.M."/>
            <person name="Farmer A.D."/>
            <person name="Fouteau S."/>
            <person name="Franken C."/>
            <person name="Gibelin C."/>
            <person name="Gish J."/>
            <person name="Goldstein S."/>
            <person name="Gonzalez A.J."/>
            <person name="Green P.J."/>
            <person name="Hallab A."/>
            <person name="Hartog M."/>
            <person name="Hua A."/>
            <person name="Humphray S.J."/>
            <person name="Jeong D.H."/>
            <person name="Jing Y."/>
            <person name="Jocker A."/>
            <person name="Kenton S.M."/>
            <person name="Kim D.J."/>
            <person name="Klee K."/>
            <person name="Lai H."/>
            <person name="Lang C."/>
            <person name="Lin S."/>
            <person name="Macmil S.L."/>
            <person name="Magdelenat G."/>
            <person name="Matthews L."/>
            <person name="McCorrison J."/>
            <person name="Monaghan E.L."/>
            <person name="Mun J.H."/>
            <person name="Najar F.Z."/>
            <person name="Nicholson C."/>
            <person name="Noirot C."/>
            <person name="O'Bleness M."/>
            <person name="Paule C.R."/>
            <person name="Poulain J."/>
            <person name="Prion F."/>
            <person name="Qin B."/>
            <person name="Qu C."/>
            <person name="Retzel E.F."/>
            <person name="Riddle C."/>
            <person name="Sallet E."/>
            <person name="Samain S."/>
            <person name="Samson N."/>
            <person name="Sanders I."/>
            <person name="Saurat O."/>
            <person name="Scarpelli C."/>
            <person name="Schiex T."/>
            <person name="Segurens B."/>
            <person name="Severin A.J."/>
            <person name="Sherrier D.J."/>
            <person name="Shi R."/>
            <person name="Sims S."/>
            <person name="Singer S.R."/>
            <person name="Sinharoy S."/>
            <person name="Sterck L."/>
            <person name="Viollet A."/>
            <person name="Wang B.B."/>
            <person name="Wang K."/>
            <person name="Wang M."/>
            <person name="Wang X."/>
            <person name="Warfsmann J."/>
            <person name="Weissenbach J."/>
            <person name="White D.D."/>
            <person name="White J.D."/>
            <person name="Wiley G.B."/>
            <person name="Wincker P."/>
            <person name="Xing Y."/>
            <person name="Yang L."/>
            <person name="Yao Z."/>
            <person name="Ying F."/>
            <person name="Zhai J."/>
            <person name="Zhou L."/>
            <person name="Zuber A."/>
            <person name="Denarie J."/>
            <person name="Dixon R.A."/>
            <person name="May G.D."/>
            <person name="Schwartz D.C."/>
            <person name="Rogers J."/>
            <person name="Quetier F."/>
            <person name="Town C.D."/>
            <person name="Roe B.A."/>
        </authorList>
    </citation>
    <scope>NUCLEOTIDE SEQUENCE [LARGE SCALE GENOMIC DNA]</scope>
    <source>
        <strain evidence="2">A17</strain>
        <strain evidence="3 4">cv. Jemalong A17</strain>
    </source>
</reference>